<reference evidence="6 7" key="1">
    <citation type="submission" date="2016-10" db="EMBL/GenBank/DDBJ databases">
        <authorList>
            <person name="de Groot N.N."/>
        </authorList>
    </citation>
    <scope>NUCLEOTIDE SEQUENCE [LARGE SCALE GENOMIC DNA]</scope>
    <source>
        <strain evidence="6 7">DSM 44778</strain>
    </source>
</reference>
<sequence length="234" mass="26755">MSATYDLHQLKVSSAHFINYTYIIVDKTSGRAAIVDPAWELELILRKILGIGAKPEAILLTHSHYDHVNLVDPLVEQFDSQVFMSKKEIDYYHFRCQNLNPVEDFDTIQLGETSITSLLTPGHTAGGTCYQLSESLFTGDTVFIEGCGICDTIGGSPDQMFDSIQKIKRHSNPDVRIYPGHSYGLEPGYPLKYLLHNNIYFIFEKKEQFIAFRMRKNQKKYHFFGNDVPPFDSF</sequence>
<feature type="domain" description="Metallo-beta-lactamase" evidence="5">
    <location>
        <begin position="18"/>
        <end position="181"/>
    </location>
</feature>
<dbReference type="SUPFAM" id="SSF56281">
    <property type="entry name" value="Metallo-hydrolase/oxidoreductase"/>
    <property type="match status" value="1"/>
</dbReference>
<gene>
    <name evidence="6" type="ORF">SAMN05421852_11769</name>
</gene>
<dbReference type="CDD" id="cd16275">
    <property type="entry name" value="BaeB-like_MBL-fold"/>
    <property type="match status" value="1"/>
</dbReference>
<organism evidence="6 7">
    <name type="scientific">Thermoflavimicrobium dichotomicum</name>
    <dbReference type="NCBI Taxonomy" id="46223"/>
    <lineage>
        <taxon>Bacteria</taxon>
        <taxon>Bacillati</taxon>
        <taxon>Bacillota</taxon>
        <taxon>Bacilli</taxon>
        <taxon>Bacillales</taxon>
        <taxon>Thermoactinomycetaceae</taxon>
        <taxon>Thermoflavimicrobium</taxon>
    </lineage>
</organism>
<evidence type="ECO:0000256" key="1">
    <source>
        <dbReference type="ARBA" id="ARBA00001947"/>
    </source>
</evidence>
<dbReference type="Gene3D" id="3.60.15.10">
    <property type="entry name" value="Ribonuclease Z/Hydroxyacylglutathione hydrolase-like"/>
    <property type="match status" value="1"/>
</dbReference>
<dbReference type="InterPro" id="IPR036866">
    <property type="entry name" value="RibonucZ/Hydroxyglut_hydro"/>
</dbReference>
<dbReference type="EMBL" id="FORR01000017">
    <property type="protein sequence ID" value="SFJ70044.1"/>
    <property type="molecule type" value="Genomic_DNA"/>
</dbReference>
<dbReference type="Proteomes" id="UP000199545">
    <property type="component" value="Unassembled WGS sequence"/>
</dbReference>
<keyword evidence="4" id="KW-0862">Zinc</keyword>
<protein>
    <submittedName>
        <fullName evidence="6">Glyoxylase, beta-lactamase superfamily II</fullName>
    </submittedName>
</protein>
<dbReference type="OrthoDB" id="9802248at2"/>
<dbReference type="STRING" id="46223.SAMN05421852_11769"/>
<dbReference type="GO" id="GO:0016787">
    <property type="term" value="F:hydrolase activity"/>
    <property type="evidence" value="ECO:0007669"/>
    <property type="project" value="UniProtKB-KW"/>
</dbReference>
<keyword evidence="2" id="KW-0479">Metal-binding</keyword>
<keyword evidence="7" id="KW-1185">Reference proteome</keyword>
<dbReference type="RefSeq" id="WP_093231149.1">
    <property type="nucleotide sequence ID" value="NZ_FORR01000017.1"/>
</dbReference>
<dbReference type="AlphaFoldDB" id="A0A1I3TFT6"/>
<dbReference type="Pfam" id="PF00753">
    <property type="entry name" value="Lactamase_B"/>
    <property type="match status" value="1"/>
</dbReference>
<evidence type="ECO:0000313" key="7">
    <source>
        <dbReference type="Proteomes" id="UP000199545"/>
    </source>
</evidence>
<proteinExistence type="predicted"/>
<dbReference type="PANTHER" id="PTHR46233:SF3">
    <property type="entry name" value="HYDROXYACYLGLUTATHIONE HYDROLASE GLOC"/>
    <property type="match status" value="1"/>
</dbReference>
<keyword evidence="3" id="KW-0378">Hydrolase</keyword>
<evidence type="ECO:0000259" key="5">
    <source>
        <dbReference type="SMART" id="SM00849"/>
    </source>
</evidence>
<name>A0A1I3TFT6_9BACL</name>
<evidence type="ECO:0000256" key="3">
    <source>
        <dbReference type="ARBA" id="ARBA00022801"/>
    </source>
</evidence>
<dbReference type="InterPro" id="IPR051453">
    <property type="entry name" value="MBL_Glyoxalase_II"/>
</dbReference>
<dbReference type="PANTHER" id="PTHR46233">
    <property type="entry name" value="HYDROXYACYLGLUTATHIONE HYDROLASE GLOC"/>
    <property type="match status" value="1"/>
</dbReference>
<comment type="cofactor">
    <cofactor evidence="1">
        <name>Zn(2+)</name>
        <dbReference type="ChEBI" id="CHEBI:29105"/>
    </cofactor>
</comment>
<dbReference type="SMART" id="SM00849">
    <property type="entry name" value="Lactamase_B"/>
    <property type="match status" value="1"/>
</dbReference>
<dbReference type="InterPro" id="IPR001279">
    <property type="entry name" value="Metallo-B-lactamas"/>
</dbReference>
<dbReference type="GO" id="GO:0046872">
    <property type="term" value="F:metal ion binding"/>
    <property type="evidence" value="ECO:0007669"/>
    <property type="project" value="UniProtKB-KW"/>
</dbReference>
<accession>A0A1I3TFT6</accession>
<evidence type="ECO:0000256" key="4">
    <source>
        <dbReference type="ARBA" id="ARBA00022833"/>
    </source>
</evidence>
<evidence type="ECO:0000313" key="6">
    <source>
        <dbReference type="EMBL" id="SFJ70044.1"/>
    </source>
</evidence>
<evidence type="ECO:0000256" key="2">
    <source>
        <dbReference type="ARBA" id="ARBA00022723"/>
    </source>
</evidence>